<accession>A0A6J4L3R1</accession>
<name>A0A6J4L3R1_9BACT</name>
<dbReference type="CDD" id="cd21650">
    <property type="entry name" value="CrtA-like"/>
    <property type="match status" value="1"/>
</dbReference>
<keyword evidence="1" id="KW-0560">Oxidoreductase</keyword>
<dbReference type="InterPro" id="IPR049574">
    <property type="entry name" value="CrtA-like"/>
</dbReference>
<dbReference type="AlphaFoldDB" id="A0A6J4L3R1"/>
<organism evidence="1">
    <name type="scientific">uncultured Gemmatimonadota bacterium</name>
    <dbReference type="NCBI Taxonomy" id="203437"/>
    <lineage>
        <taxon>Bacteria</taxon>
        <taxon>Pseudomonadati</taxon>
        <taxon>Gemmatimonadota</taxon>
        <taxon>environmental samples</taxon>
    </lineage>
</organism>
<proteinExistence type="predicted"/>
<keyword evidence="1" id="KW-0503">Monooxygenase</keyword>
<dbReference type="EMBL" id="CADCTV010000353">
    <property type="protein sequence ID" value="CAA9321497.1"/>
    <property type="molecule type" value="Genomic_DNA"/>
</dbReference>
<dbReference type="EC" id="1.14.15.9" evidence="1"/>
<evidence type="ECO:0000313" key="1">
    <source>
        <dbReference type="EMBL" id="CAA9321497.1"/>
    </source>
</evidence>
<dbReference type="GO" id="GO:0043823">
    <property type="term" value="F:spheroidene monooxygenase activity"/>
    <property type="evidence" value="ECO:0007669"/>
    <property type="project" value="UniProtKB-EC"/>
</dbReference>
<gene>
    <name evidence="1" type="ORF">AVDCRST_MAG89-1656</name>
</gene>
<protein>
    <submittedName>
        <fullName evidence="1">Spheroidene monooxygenase</fullName>
        <ecNumber evidence="1">1.14.15.9</ecNumber>
    </submittedName>
</protein>
<reference evidence="1" key="1">
    <citation type="submission" date="2020-02" db="EMBL/GenBank/DDBJ databases">
        <authorList>
            <person name="Meier V. D."/>
        </authorList>
    </citation>
    <scope>NUCLEOTIDE SEQUENCE</scope>
    <source>
        <strain evidence="1">AVDCRST_MAG89</strain>
    </source>
</reference>
<sequence>MGSGIGFSPRPDPRTWGLFAVWENASAWEAFRDASRVMRQYRERSEELYTLRLQPVSSHGRWSGVEPFGSPDGVRSIGPDEPLVVLTRATIRLHRALRFWSWVDPVDRELRASPDLLLGFGIGEAPWIRQATLSVWRTTATMQAFAYASPAHREVIRRTRAEDWYAEELFARFRLLGTEGTLGGTDPLNAIPAR</sequence>